<evidence type="ECO:0000313" key="7">
    <source>
        <dbReference type="EMBL" id="PQJ32331.1"/>
    </source>
</evidence>
<dbReference type="NCBIfam" id="NF003555">
    <property type="entry name" value="PRK05218.1"/>
    <property type="match status" value="1"/>
</dbReference>
<dbReference type="PROSITE" id="PS00298">
    <property type="entry name" value="HSP90"/>
    <property type="match status" value="1"/>
</dbReference>
<organism evidence="7 8">
    <name type="scientific">Nonlabens arenilitoris</name>
    <dbReference type="NCBI Taxonomy" id="1217969"/>
    <lineage>
        <taxon>Bacteria</taxon>
        <taxon>Pseudomonadati</taxon>
        <taxon>Bacteroidota</taxon>
        <taxon>Flavobacteriia</taxon>
        <taxon>Flavobacteriales</taxon>
        <taxon>Flavobacteriaceae</taxon>
        <taxon>Nonlabens</taxon>
    </lineage>
</organism>
<dbReference type="GO" id="GO:0016887">
    <property type="term" value="F:ATP hydrolysis activity"/>
    <property type="evidence" value="ECO:0007669"/>
    <property type="project" value="InterPro"/>
</dbReference>
<dbReference type="SUPFAM" id="SSF110942">
    <property type="entry name" value="HSP90 C-terminal domain"/>
    <property type="match status" value="1"/>
</dbReference>
<feature type="binding site" evidence="5">
    <location>
        <position position="339"/>
    </location>
    <ligand>
        <name>ATP</name>
        <dbReference type="ChEBI" id="CHEBI:30616"/>
    </ligand>
</feature>
<keyword evidence="2 5" id="KW-0547">Nucleotide-binding</keyword>
<dbReference type="CDD" id="cd16927">
    <property type="entry name" value="HATPase_Hsp90-like"/>
    <property type="match status" value="1"/>
</dbReference>
<accession>A0A2S7UCM1</accession>
<dbReference type="PRINTS" id="PR00775">
    <property type="entry name" value="HEATSHOCK90"/>
</dbReference>
<feature type="binding site" evidence="5">
    <location>
        <begin position="97"/>
        <end position="98"/>
    </location>
    <ligand>
        <name>ATP</name>
        <dbReference type="ChEBI" id="CHEBI:30616"/>
    </ligand>
</feature>
<comment type="similarity">
    <text evidence="1">Belongs to the heat shock protein 90 family.</text>
</comment>
<dbReference type="InterPro" id="IPR037196">
    <property type="entry name" value="HSP90_C"/>
</dbReference>
<feature type="binding site" evidence="5">
    <location>
        <position position="168"/>
    </location>
    <ligand>
        <name>ATP</name>
        <dbReference type="ChEBI" id="CHEBI:30616"/>
    </ligand>
</feature>
<gene>
    <name evidence="7" type="ORF">BST92_10505</name>
</gene>
<evidence type="ECO:0000256" key="6">
    <source>
        <dbReference type="SAM" id="MobiDB-lite"/>
    </source>
</evidence>
<dbReference type="SUPFAM" id="SSF55874">
    <property type="entry name" value="ATPase domain of HSP90 chaperone/DNA topoisomerase II/histidine kinase"/>
    <property type="match status" value="1"/>
</dbReference>
<proteinExistence type="inferred from homology"/>
<dbReference type="OrthoDB" id="9802640at2"/>
<evidence type="ECO:0000256" key="4">
    <source>
        <dbReference type="ARBA" id="ARBA00023186"/>
    </source>
</evidence>
<keyword evidence="3 5" id="KW-0067">ATP-binding</keyword>
<dbReference type="GO" id="GO:0005524">
    <property type="term" value="F:ATP binding"/>
    <property type="evidence" value="ECO:0007669"/>
    <property type="project" value="UniProtKB-KW"/>
</dbReference>
<dbReference type="InterPro" id="IPR036890">
    <property type="entry name" value="HATPase_C_sf"/>
</dbReference>
<keyword evidence="4" id="KW-0143">Chaperone</keyword>
<dbReference type="EMBL" id="MTPW01000001">
    <property type="protein sequence ID" value="PQJ32331.1"/>
    <property type="molecule type" value="Genomic_DNA"/>
</dbReference>
<evidence type="ECO:0000256" key="3">
    <source>
        <dbReference type="ARBA" id="ARBA00022840"/>
    </source>
</evidence>
<dbReference type="Gene3D" id="3.40.50.11260">
    <property type="match status" value="1"/>
</dbReference>
<feature type="binding site" evidence="5">
    <location>
        <position position="77"/>
    </location>
    <ligand>
        <name>ATP</name>
        <dbReference type="ChEBI" id="CHEBI:30616"/>
    </ligand>
</feature>
<feature type="compositionally biased region" description="Polar residues" evidence="6">
    <location>
        <begin position="227"/>
        <end position="239"/>
    </location>
</feature>
<feature type="region of interest" description="Disordered" evidence="6">
    <location>
        <begin position="210"/>
        <end position="243"/>
    </location>
</feature>
<evidence type="ECO:0000256" key="5">
    <source>
        <dbReference type="PIRSR" id="PIRSR002583-1"/>
    </source>
</evidence>
<dbReference type="InterPro" id="IPR001404">
    <property type="entry name" value="Hsp90_fam"/>
</dbReference>
<dbReference type="PIRSF" id="PIRSF002583">
    <property type="entry name" value="Hsp90"/>
    <property type="match status" value="1"/>
</dbReference>
<dbReference type="Pfam" id="PF13589">
    <property type="entry name" value="HATPase_c_3"/>
    <property type="match status" value="1"/>
</dbReference>
<evidence type="ECO:0000256" key="1">
    <source>
        <dbReference type="ARBA" id="ARBA00008239"/>
    </source>
</evidence>
<dbReference type="FunFam" id="3.30.230.80:FF:000008">
    <property type="entry name" value="Molecular chaperone HtpG"/>
    <property type="match status" value="1"/>
</dbReference>
<sequence>MSQQGTINVAVENIFPLIKKFLYSDHEIFLRELISNATDATLKLQHLARIGEAKVELGDQKIEVKINKDAKTLHIIDQGLGMSEEEVQKYINEVAFSGAEEFLEKYKDTAKDSGIIGHFGLGFYSAFMVADKVDIITKSFKDEPAVHWSCDGSPNYTIEPADKKDFGTEIVLHISDDELEFLEESRITELLNKYNKFMPVPIKFGMKTETLPKPEDAKDEDPAPTQEVDNIINNPNPAWTKQPADLEDQDYKNFYRELYPMQFEEPLFNIHLNVDYPFNLTGILYFPKMTQDLNVQKDRIQLYQNQVYVTDNVEGIVPEFLTMLRGVIDSPDIPLNVSRSYLQADGAVKKISSYITRKVADKLKSLFNEDRAAFEEKWNDIKIVIEYGMLSEEKFFEKADKFALYPTVNGSYYTWDELIEKIKPSQTNKDDKTVVLYTSNKEAQHSYVNAATDKGYEVLLLDSPIVSHLMQKLETSKENISFVRVDADHIDNLIKKDEDQISKLSDEEKESLQKTITDTISDASYTVQVEAMSSDAAPFIITQPEFMRRMKEMQATGGGGMMGFGNMPDMYNLVVNANHDLVQEIFNSKSDEKKASLIKQSVDLAKLSQGLLKGEALTDFVKRSYDLIK</sequence>
<dbReference type="Gene3D" id="3.30.230.80">
    <property type="match status" value="1"/>
</dbReference>
<dbReference type="RefSeq" id="WP_105071411.1">
    <property type="nucleotide sequence ID" value="NZ_MTPW01000001.1"/>
</dbReference>
<protein>
    <submittedName>
        <fullName evidence="7">Molecular chaperone HtpG</fullName>
    </submittedName>
</protein>
<dbReference type="AlphaFoldDB" id="A0A2S7UCM1"/>
<dbReference type="Proteomes" id="UP000239747">
    <property type="component" value="Unassembled WGS sequence"/>
</dbReference>
<name>A0A2S7UCM1_9FLAO</name>
<dbReference type="PANTHER" id="PTHR11528">
    <property type="entry name" value="HEAT SHOCK PROTEIN 90 FAMILY MEMBER"/>
    <property type="match status" value="1"/>
</dbReference>
<comment type="caution">
    <text evidence="7">The sequence shown here is derived from an EMBL/GenBank/DDBJ whole genome shotgun (WGS) entry which is preliminary data.</text>
</comment>
<feature type="binding site" evidence="5">
    <location>
        <position position="32"/>
    </location>
    <ligand>
        <name>ATP</name>
        <dbReference type="ChEBI" id="CHEBI:30616"/>
    </ligand>
</feature>
<dbReference type="Gene3D" id="3.30.565.10">
    <property type="entry name" value="Histidine kinase-like ATPase, C-terminal domain"/>
    <property type="match status" value="1"/>
</dbReference>
<dbReference type="InterPro" id="IPR020575">
    <property type="entry name" value="Hsp90_N"/>
</dbReference>
<reference evidence="7 8" key="1">
    <citation type="submission" date="2017-01" db="EMBL/GenBank/DDBJ databases">
        <title>Trade-off between light-utilization and light-protection in marine flavobacteria.</title>
        <authorList>
            <person name="Kumagai Y."/>
            <person name="Yoshizawa S."/>
            <person name="Kogure K."/>
            <person name="Iwasaki W."/>
        </authorList>
    </citation>
    <scope>NUCLEOTIDE SEQUENCE [LARGE SCALE GENOMIC DNA]</scope>
    <source>
        <strain evidence="7 8">KCTC 32109</strain>
    </source>
</reference>
<feature type="binding site" evidence="5">
    <location>
        <position position="82"/>
    </location>
    <ligand>
        <name>ATP</name>
        <dbReference type="ChEBI" id="CHEBI:30616"/>
    </ligand>
</feature>
<dbReference type="InterPro" id="IPR019805">
    <property type="entry name" value="Heat_shock_protein_90_CS"/>
</dbReference>
<dbReference type="InterPro" id="IPR020568">
    <property type="entry name" value="Ribosomal_Su5_D2-typ_SF"/>
</dbReference>
<evidence type="ECO:0000313" key="8">
    <source>
        <dbReference type="Proteomes" id="UP000239747"/>
    </source>
</evidence>
<evidence type="ECO:0000256" key="2">
    <source>
        <dbReference type="ARBA" id="ARBA00022741"/>
    </source>
</evidence>
<dbReference type="SUPFAM" id="SSF54211">
    <property type="entry name" value="Ribosomal protein S5 domain 2-like"/>
    <property type="match status" value="1"/>
</dbReference>
<feature type="binding site" evidence="5">
    <location>
        <position position="36"/>
    </location>
    <ligand>
        <name>ATP</name>
        <dbReference type="ChEBI" id="CHEBI:30616"/>
    </ligand>
</feature>
<dbReference type="Gene3D" id="1.20.120.790">
    <property type="entry name" value="Heat shock protein 90, C-terminal domain"/>
    <property type="match status" value="1"/>
</dbReference>
<dbReference type="Pfam" id="PF00183">
    <property type="entry name" value="HSP90"/>
    <property type="match status" value="1"/>
</dbReference>
<dbReference type="GO" id="GO:0140662">
    <property type="term" value="F:ATP-dependent protein folding chaperone"/>
    <property type="evidence" value="ECO:0007669"/>
    <property type="project" value="InterPro"/>
</dbReference>
<keyword evidence="8" id="KW-1185">Reference proteome</keyword>
<dbReference type="GO" id="GO:0051082">
    <property type="term" value="F:unfolded protein binding"/>
    <property type="evidence" value="ECO:0007669"/>
    <property type="project" value="InterPro"/>
</dbReference>